<dbReference type="Proteomes" id="UP000492821">
    <property type="component" value="Unassembled WGS sequence"/>
</dbReference>
<name>A0A7E4V8X3_PANRE</name>
<evidence type="ECO:0000313" key="3">
    <source>
        <dbReference type="WBParaSite" id="Pan_g17657.t1"/>
    </source>
</evidence>
<evidence type="ECO:0000313" key="2">
    <source>
        <dbReference type="Proteomes" id="UP000492821"/>
    </source>
</evidence>
<evidence type="ECO:0000259" key="1">
    <source>
        <dbReference type="Pfam" id="PF17919"/>
    </source>
</evidence>
<reference evidence="3" key="2">
    <citation type="submission" date="2020-10" db="UniProtKB">
        <authorList>
            <consortium name="WormBaseParasite"/>
        </authorList>
    </citation>
    <scope>IDENTIFICATION</scope>
</reference>
<dbReference type="Pfam" id="PF17919">
    <property type="entry name" value="RT_RNaseH_2"/>
    <property type="match status" value="1"/>
</dbReference>
<dbReference type="InterPro" id="IPR041577">
    <property type="entry name" value="RT_RNaseH_2"/>
</dbReference>
<feature type="domain" description="Reverse transcriptase/retrotransposon-derived protein RNase H-like" evidence="1">
    <location>
        <begin position="51"/>
        <end position="103"/>
    </location>
</feature>
<dbReference type="InterPro" id="IPR043502">
    <property type="entry name" value="DNA/RNA_pol_sf"/>
</dbReference>
<dbReference type="PANTHER" id="PTHR33064:SF37">
    <property type="entry name" value="RIBONUCLEASE H"/>
    <property type="match status" value="1"/>
</dbReference>
<sequence length="104" mass="11645">MSRLERNLCYSFIDLPQTWEDNDVIGGATLAWRSKSSSAKGLLKDGTELQWTNLEEDAFKQLSNRLTSAPIWILPDYSKEFVVHTDASLSAIGGAIMQEDKEGH</sequence>
<dbReference type="WBParaSite" id="Pan_g17657.t1">
    <property type="protein sequence ID" value="Pan_g17657.t1"/>
    <property type="gene ID" value="Pan_g17657"/>
</dbReference>
<proteinExistence type="predicted"/>
<dbReference type="SUPFAM" id="SSF56672">
    <property type="entry name" value="DNA/RNA polymerases"/>
    <property type="match status" value="1"/>
</dbReference>
<reference evidence="2" key="1">
    <citation type="journal article" date="2013" name="Genetics">
        <title>The draft genome and transcriptome of Panagrellus redivivus are shaped by the harsh demands of a free-living lifestyle.</title>
        <authorList>
            <person name="Srinivasan J."/>
            <person name="Dillman A.R."/>
            <person name="Macchietto M.G."/>
            <person name="Heikkinen L."/>
            <person name="Lakso M."/>
            <person name="Fracchia K.M."/>
            <person name="Antoshechkin I."/>
            <person name="Mortazavi A."/>
            <person name="Wong G."/>
            <person name="Sternberg P.W."/>
        </authorList>
    </citation>
    <scope>NUCLEOTIDE SEQUENCE [LARGE SCALE GENOMIC DNA]</scope>
    <source>
        <strain evidence="2">MT8872</strain>
    </source>
</reference>
<dbReference type="PANTHER" id="PTHR33064">
    <property type="entry name" value="POL PROTEIN"/>
    <property type="match status" value="1"/>
</dbReference>
<protein>
    <submittedName>
        <fullName evidence="3">RT_RNaseH_2 domain-containing protein</fullName>
    </submittedName>
</protein>
<dbReference type="InterPro" id="IPR051320">
    <property type="entry name" value="Viral_Replic_Matur_Polypro"/>
</dbReference>
<keyword evidence="2" id="KW-1185">Reference proteome</keyword>
<accession>A0A7E4V8X3</accession>
<dbReference type="AlphaFoldDB" id="A0A7E4V8X3"/>
<organism evidence="2 3">
    <name type="scientific">Panagrellus redivivus</name>
    <name type="common">Microworm</name>
    <dbReference type="NCBI Taxonomy" id="6233"/>
    <lineage>
        <taxon>Eukaryota</taxon>
        <taxon>Metazoa</taxon>
        <taxon>Ecdysozoa</taxon>
        <taxon>Nematoda</taxon>
        <taxon>Chromadorea</taxon>
        <taxon>Rhabditida</taxon>
        <taxon>Tylenchina</taxon>
        <taxon>Panagrolaimomorpha</taxon>
        <taxon>Panagrolaimoidea</taxon>
        <taxon>Panagrolaimidae</taxon>
        <taxon>Panagrellus</taxon>
    </lineage>
</organism>